<keyword evidence="2" id="KW-0175">Coiled coil</keyword>
<evidence type="ECO:0000313" key="5">
    <source>
        <dbReference type="EMBL" id="SFT36025.1"/>
    </source>
</evidence>
<dbReference type="Gene3D" id="3.40.50.2300">
    <property type="match status" value="1"/>
</dbReference>
<feature type="coiled-coil region" evidence="2">
    <location>
        <begin position="110"/>
        <end position="144"/>
    </location>
</feature>
<keyword evidence="6" id="KW-1185">Reference proteome</keyword>
<dbReference type="RefSeq" id="WP_090245061.1">
    <property type="nucleotide sequence ID" value="NZ_FPAS01000001.1"/>
</dbReference>
<dbReference type="Pfam" id="PF04397">
    <property type="entry name" value="LytTR"/>
    <property type="match status" value="1"/>
</dbReference>
<dbReference type="Gene3D" id="2.40.50.1020">
    <property type="entry name" value="LytTr DNA-binding domain"/>
    <property type="match status" value="1"/>
</dbReference>
<evidence type="ECO:0000256" key="2">
    <source>
        <dbReference type="SAM" id="Coils"/>
    </source>
</evidence>
<feature type="domain" description="Response regulatory" evidence="3">
    <location>
        <begin position="2"/>
        <end position="114"/>
    </location>
</feature>
<dbReference type="GO" id="GO:0003677">
    <property type="term" value="F:DNA binding"/>
    <property type="evidence" value="ECO:0007669"/>
    <property type="project" value="InterPro"/>
</dbReference>
<name>A0A1I6XCH7_9FLAO</name>
<dbReference type="EMBL" id="FPAS01000001">
    <property type="protein sequence ID" value="SFT36025.1"/>
    <property type="molecule type" value="Genomic_DNA"/>
</dbReference>
<dbReference type="InterPro" id="IPR011006">
    <property type="entry name" value="CheY-like_superfamily"/>
</dbReference>
<dbReference type="AlphaFoldDB" id="A0A1I6XCH7"/>
<dbReference type="STRING" id="477690.SAMN05216474_0097"/>
<dbReference type="SMART" id="SM00850">
    <property type="entry name" value="LytTR"/>
    <property type="match status" value="1"/>
</dbReference>
<protein>
    <submittedName>
        <fullName evidence="5">Two component transcriptional regulator, LytTR family</fullName>
    </submittedName>
</protein>
<dbReference type="PROSITE" id="PS50110">
    <property type="entry name" value="RESPONSE_REGULATORY"/>
    <property type="match status" value="1"/>
</dbReference>
<dbReference type="InterPro" id="IPR001789">
    <property type="entry name" value="Sig_transdc_resp-reg_receiver"/>
</dbReference>
<evidence type="ECO:0000259" key="4">
    <source>
        <dbReference type="PROSITE" id="PS50930"/>
    </source>
</evidence>
<dbReference type="OrthoDB" id="2168082at2"/>
<feature type="modified residue" description="4-aspartylphosphate" evidence="1">
    <location>
        <position position="53"/>
    </location>
</feature>
<sequence>MRTIIIDDEKQIREGIKILVNTIPNLEVVGEADNIVDGEKLINELKPELVLLDIQLKQDTGFQLLDKIEHKNFHLIFITAYNEYAIKAFKYNAFDYLLKPIDPEELTLTVQRLREQKNIQAEQLIEASKKNEDLKRLVVKTTEQIYVLPLDEIIRCEADLGYTHFYMKSGKRILSSKTLKEYNSLLPEDTFIRIHQSHLVNVNYITSYNKKGVVHLSNNEEVPVSVRKRSLVSELLK</sequence>
<dbReference type="SUPFAM" id="SSF52172">
    <property type="entry name" value="CheY-like"/>
    <property type="match status" value="1"/>
</dbReference>
<dbReference type="PROSITE" id="PS50930">
    <property type="entry name" value="HTH_LYTTR"/>
    <property type="match status" value="1"/>
</dbReference>
<dbReference type="PANTHER" id="PTHR37299:SF1">
    <property type="entry name" value="STAGE 0 SPORULATION PROTEIN A HOMOLOG"/>
    <property type="match status" value="1"/>
</dbReference>
<feature type="domain" description="HTH LytTR-type" evidence="4">
    <location>
        <begin position="137"/>
        <end position="237"/>
    </location>
</feature>
<evidence type="ECO:0000259" key="3">
    <source>
        <dbReference type="PROSITE" id="PS50110"/>
    </source>
</evidence>
<gene>
    <name evidence="5" type="ORF">SAMN05216474_0097</name>
</gene>
<dbReference type="InterPro" id="IPR007492">
    <property type="entry name" value="LytTR_DNA-bd_dom"/>
</dbReference>
<dbReference type="SMART" id="SM00448">
    <property type="entry name" value="REC"/>
    <property type="match status" value="1"/>
</dbReference>
<dbReference type="PANTHER" id="PTHR37299">
    <property type="entry name" value="TRANSCRIPTIONAL REGULATOR-RELATED"/>
    <property type="match status" value="1"/>
</dbReference>
<reference evidence="5 6" key="1">
    <citation type="submission" date="2016-10" db="EMBL/GenBank/DDBJ databases">
        <authorList>
            <person name="de Groot N.N."/>
        </authorList>
    </citation>
    <scope>NUCLEOTIDE SEQUENCE [LARGE SCALE GENOMIC DNA]</scope>
    <source>
        <strain evidence="5 6">CGMCC 1.7005</strain>
    </source>
</reference>
<proteinExistence type="predicted"/>
<organism evidence="5 6">
    <name type="scientific">Lishizhenia tianjinensis</name>
    <dbReference type="NCBI Taxonomy" id="477690"/>
    <lineage>
        <taxon>Bacteria</taxon>
        <taxon>Pseudomonadati</taxon>
        <taxon>Bacteroidota</taxon>
        <taxon>Flavobacteriia</taxon>
        <taxon>Flavobacteriales</taxon>
        <taxon>Crocinitomicaceae</taxon>
        <taxon>Lishizhenia</taxon>
    </lineage>
</organism>
<accession>A0A1I6XCH7</accession>
<dbReference type="Pfam" id="PF00072">
    <property type="entry name" value="Response_reg"/>
    <property type="match status" value="1"/>
</dbReference>
<evidence type="ECO:0000313" key="6">
    <source>
        <dbReference type="Proteomes" id="UP000236454"/>
    </source>
</evidence>
<evidence type="ECO:0000256" key="1">
    <source>
        <dbReference type="PROSITE-ProRule" id="PRU00169"/>
    </source>
</evidence>
<dbReference type="Proteomes" id="UP000236454">
    <property type="component" value="Unassembled WGS sequence"/>
</dbReference>
<keyword evidence="1" id="KW-0597">Phosphoprotein</keyword>
<dbReference type="InterPro" id="IPR046947">
    <property type="entry name" value="LytR-like"/>
</dbReference>
<dbReference type="GO" id="GO:0000156">
    <property type="term" value="F:phosphorelay response regulator activity"/>
    <property type="evidence" value="ECO:0007669"/>
    <property type="project" value="InterPro"/>
</dbReference>